<dbReference type="Proteomes" id="UP000193689">
    <property type="component" value="Unassembled WGS sequence"/>
</dbReference>
<evidence type="ECO:0000256" key="2">
    <source>
        <dbReference type="SAM" id="SignalP"/>
    </source>
</evidence>
<dbReference type="Gene3D" id="2.70.50.70">
    <property type="match status" value="1"/>
</dbReference>
<evidence type="ECO:0000313" key="5">
    <source>
        <dbReference type="Proteomes" id="UP000193689"/>
    </source>
</evidence>
<dbReference type="STRING" id="1141098.A0A1Y2EI81"/>
<dbReference type="AlphaFoldDB" id="A0A1Y2EI81"/>
<dbReference type="Pfam" id="PF03443">
    <property type="entry name" value="AA9"/>
    <property type="match status" value="1"/>
</dbReference>
<comment type="caution">
    <text evidence="4">The sequence shown here is derived from an EMBL/GenBank/DDBJ whole genome shotgun (WGS) entry which is preliminary data.</text>
</comment>
<accession>A0A1Y2EI81</accession>
<evidence type="ECO:0000313" key="4">
    <source>
        <dbReference type="EMBL" id="ORY71280.1"/>
    </source>
</evidence>
<evidence type="ECO:0000259" key="3">
    <source>
        <dbReference type="Pfam" id="PF03443"/>
    </source>
</evidence>
<feature type="domain" description="Auxiliary Activity family 9 catalytic" evidence="3">
    <location>
        <begin position="37"/>
        <end position="190"/>
    </location>
</feature>
<dbReference type="RefSeq" id="XP_040720872.1">
    <property type="nucleotide sequence ID" value="XM_040854629.1"/>
</dbReference>
<sequence length="369" mass="36779">MSFAKILASAAFIALAKGHVIMANPAPFTSPAVDNSPLDDSNFPCKATTGATYSGTATQMALGSNQSLSFIGSAVHGGGSCQVSISYDTAPTKQSDWKVIHSIQGGCPARGQDGNFAEDPNFQNPNEYEFTIPSDLPAGKATLAWTWLNVIGNREFYMNCAPIEITGSGGDQSAYEKLPNMFVANLPSINQCATTEKENPLFPDPGTSVENNEGTYPLVELDCDGGVGYGSGSSGGSDSGSGSGSDAGTSSAVASAPASTASVPGGVFITVTGVAGSATAAPTTAVASSPATSPATSPTATASASAGSGTGSGSSAVAQTGACTVEGEYNCLNSSFQQCASGQWSVVMPMAAGTVCTPGQSATLDMKAS</sequence>
<proteinExistence type="predicted"/>
<protein>
    <recommendedName>
        <fullName evidence="3">Auxiliary Activity family 9 catalytic domain-containing protein</fullName>
    </recommendedName>
</protein>
<name>A0A1Y2EI81_9PEZI</name>
<dbReference type="EMBL" id="MCFJ01000001">
    <property type="protein sequence ID" value="ORY71280.1"/>
    <property type="molecule type" value="Genomic_DNA"/>
</dbReference>
<evidence type="ECO:0000256" key="1">
    <source>
        <dbReference type="SAM" id="MobiDB-lite"/>
    </source>
</evidence>
<feature type="compositionally biased region" description="Gly residues" evidence="1">
    <location>
        <begin position="225"/>
        <end position="245"/>
    </location>
</feature>
<feature type="non-terminal residue" evidence="4">
    <location>
        <position position="369"/>
    </location>
</feature>
<dbReference type="PANTHER" id="PTHR36182">
    <property type="entry name" value="PROTEIN, PUTATIVE (AFU_ORTHOLOGUE AFUA_6G10930)-RELATED"/>
    <property type="match status" value="1"/>
</dbReference>
<reference evidence="4 5" key="1">
    <citation type="submission" date="2016-07" db="EMBL/GenBank/DDBJ databases">
        <title>Pervasive Adenine N6-methylation of Active Genes in Fungi.</title>
        <authorList>
            <consortium name="DOE Joint Genome Institute"/>
            <person name="Mondo S.J."/>
            <person name="Dannebaum R.O."/>
            <person name="Kuo R.C."/>
            <person name="Labutti K."/>
            <person name="Haridas S."/>
            <person name="Kuo A."/>
            <person name="Salamov A."/>
            <person name="Ahrendt S.R."/>
            <person name="Lipzen A."/>
            <person name="Sullivan W."/>
            <person name="Andreopoulos W.B."/>
            <person name="Clum A."/>
            <person name="Lindquist E."/>
            <person name="Daum C."/>
            <person name="Ramamoorthy G.K."/>
            <person name="Gryganskyi A."/>
            <person name="Culley D."/>
            <person name="Magnuson J.K."/>
            <person name="James T.Y."/>
            <person name="O'Malley M.A."/>
            <person name="Stajich J.E."/>
            <person name="Spatafora J.W."/>
            <person name="Visel A."/>
            <person name="Grigoriev I.V."/>
        </authorList>
    </citation>
    <scope>NUCLEOTIDE SEQUENCE [LARGE SCALE GENOMIC DNA]</scope>
    <source>
        <strain evidence="4 5">CBS 129021</strain>
    </source>
</reference>
<dbReference type="GeneID" id="63770841"/>
<dbReference type="OrthoDB" id="2342176at2759"/>
<feature type="signal peptide" evidence="2">
    <location>
        <begin position="1"/>
        <end position="18"/>
    </location>
</feature>
<feature type="region of interest" description="Disordered" evidence="1">
    <location>
        <begin position="285"/>
        <end position="317"/>
    </location>
</feature>
<keyword evidence="2" id="KW-0732">Signal</keyword>
<organism evidence="4 5">
    <name type="scientific">Pseudomassariella vexata</name>
    <dbReference type="NCBI Taxonomy" id="1141098"/>
    <lineage>
        <taxon>Eukaryota</taxon>
        <taxon>Fungi</taxon>
        <taxon>Dikarya</taxon>
        <taxon>Ascomycota</taxon>
        <taxon>Pezizomycotina</taxon>
        <taxon>Sordariomycetes</taxon>
        <taxon>Xylariomycetidae</taxon>
        <taxon>Amphisphaeriales</taxon>
        <taxon>Pseudomassariaceae</taxon>
        <taxon>Pseudomassariella</taxon>
    </lineage>
</organism>
<keyword evidence="5" id="KW-1185">Reference proteome</keyword>
<dbReference type="InParanoid" id="A0A1Y2EI81"/>
<dbReference type="InterPro" id="IPR005103">
    <property type="entry name" value="AA9_LPMO"/>
</dbReference>
<gene>
    <name evidence="4" type="ORF">BCR38DRAFT_307598</name>
</gene>
<feature type="chain" id="PRO_5012688847" description="Auxiliary Activity family 9 catalytic domain-containing protein" evidence="2">
    <location>
        <begin position="19"/>
        <end position="369"/>
    </location>
</feature>
<dbReference type="PANTHER" id="PTHR36182:SF2">
    <property type="entry name" value="LYTIC POLYSACCHARIDE MONOOXYGENASE"/>
    <property type="match status" value="1"/>
</dbReference>
<feature type="region of interest" description="Disordered" evidence="1">
    <location>
        <begin position="196"/>
        <end position="252"/>
    </location>
</feature>